<keyword evidence="4" id="KW-1003">Cell membrane</keyword>
<protein>
    <submittedName>
        <fullName evidence="10">MFS transporter</fullName>
    </submittedName>
</protein>
<accession>A0A426PYH6</accession>
<comment type="subcellular location">
    <subcellularLocation>
        <location evidence="1">Cell membrane</location>
        <topology evidence="1">Multi-pass membrane protein</topology>
    </subcellularLocation>
</comment>
<evidence type="ECO:0000256" key="6">
    <source>
        <dbReference type="ARBA" id="ARBA00022989"/>
    </source>
</evidence>
<feature type="transmembrane region" description="Helical" evidence="8">
    <location>
        <begin position="21"/>
        <end position="41"/>
    </location>
</feature>
<evidence type="ECO:0000256" key="3">
    <source>
        <dbReference type="ARBA" id="ARBA00022448"/>
    </source>
</evidence>
<dbReference type="PROSITE" id="PS00216">
    <property type="entry name" value="SUGAR_TRANSPORT_1"/>
    <property type="match status" value="1"/>
</dbReference>
<dbReference type="PANTHER" id="PTHR43271:SF1">
    <property type="entry name" value="INNER MEMBRANE TRANSPORT PROTEIN YNFM"/>
    <property type="match status" value="1"/>
</dbReference>
<evidence type="ECO:0000313" key="10">
    <source>
        <dbReference type="EMBL" id="RRO86713.1"/>
    </source>
</evidence>
<feature type="transmembrane region" description="Helical" evidence="8">
    <location>
        <begin position="344"/>
        <end position="362"/>
    </location>
</feature>
<feature type="transmembrane region" description="Helical" evidence="8">
    <location>
        <begin position="53"/>
        <end position="76"/>
    </location>
</feature>
<comment type="similarity">
    <text evidence="2">Belongs to the major facilitator superfamily.</text>
</comment>
<dbReference type="CDD" id="cd17324">
    <property type="entry name" value="MFS_NepI_like"/>
    <property type="match status" value="1"/>
</dbReference>
<feature type="transmembrane region" description="Helical" evidence="8">
    <location>
        <begin position="368"/>
        <end position="392"/>
    </location>
</feature>
<keyword evidence="6 8" id="KW-1133">Transmembrane helix</keyword>
<feature type="domain" description="Major facilitator superfamily (MFS) profile" evidence="9">
    <location>
        <begin position="18"/>
        <end position="396"/>
    </location>
</feature>
<evidence type="ECO:0000256" key="2">
    <source>
        <dbReference type="ARBA" id="ARBA00008335"/>
    </source>
</evidence>
<evidence type="ECO:0000259" key="9">
    <source>
        <dbReference type="PROSITE" id="PS50850"/>
    </source>
</evidence>
<dbReference type="Pfam" id="PF07690">
    <property type="entry name" value="MFS_1"/>
    <property type="match status" value="1"/>
</dbReference>
<organism evidence="10 11">
    <name type="scientific">Corynebacterium bovis</name>
    <dbReference type="NCBI Taxonomy" id="36808"/>
    <lineage>
        <taxon>Bacteria</taxon>
        <taxon>Bacillati</taxon>
        <taxon>Actinomycetota</taxon>
        <taxon>Actinomycetes</taxon>
        <taxon>Mycobacteriales</taxon>
        <taxon>Corynebacteriaceae</taxon>
        <taxon>Corynebacterium</taxon>
    </lineage>
</organism>
<dbReference type="AlphaFoldDB" id="A0A426PYH6"/>
<dbReference type="PANTHER" id="PTHR43271">
    <property type="entry name" value="BLL2771 PROTEIN"/>
    <property type="match status" value="1"/>
</dbReference>
<feature type="transmembrane region" description="Helical" evidence="8">
    <location>
        <begin position="143"/>
        <end position="161"/>
    </location>
</feature>
<feature type="transmembrane region" description="Helical" evidence="8">
    <location>
        <begin position="222"/>
        <end position="244"/>
    </location>
</feature>
<dbReference type="EMBL" id="PQNK01000007">
    <property type="protein sequence ID" value="RRO86713.1"/>
    <property type="molecule type" value="Genomic_DNA"/>
</dbReference>
<name>A0A426PYH6_9CORY</name>
<sequence>MTRPGDAGLTPADPGYRRLTVGALCAGLASFSALYATQALLPTLTDRLGVTPATAALTVSATTGALALAVVPAGILAERIGRRRTLRWSVLTATALTMLLALAPGIRTLIVLRAVQGVAVAGVPAVIMVHLTEEVDRAHLPAIMGHYVAGTTVGGLMGRLIPSGVLAVADWRAALLVSGAVAFAAGVVCARALPAQRRWDPDRVDLRAEVAAFRRHWATPRLAALFILPFLLMGVFVSLYNFLGYRLGDRFGLPEALAGLVFVLYLSGTWSAARAGAFVERFGSGRVTVAGSAVGVVGLLVLLVPSVVTTVLGALLVTAAFFAVHSTASALVGRTARRDRPEASSMYVMCYYVGSCVIGWSSGHVLDLGWSALVIWLTVLQAAALLLCVWLASTSGTQVRERSGD</sequence>
<evidence type="ECO:0000256" key="5">
    <source>
        <dbReference type="ARBA" id="ARBA00022692"/>
    </source>
</evidence>
<proteinExistence type="inferred from homology"/>
<dbReference type="PROSITE" id="PS50850">
    <property type="entry name" value="MFS"/>
    <property type="match status" value="1"/>
</dbReference>
<dbReference type="InterPro" id="IPR020846">
    <property type="entry name" value="MFS_dom"/>
</dbReference>
<dbReference type="InterPro" id="IPR005829">
    <property type="entry name" value="Sugar_transporter_CS"/>
</dbReference>
<feature type="transmembrane region" description="Helical" evidence="8">
    <location>
        <begin position="112"/>
        <end position="131"/>
    </location>
</feature>
<evidence type="ECO:0000256" key="7">
    <source>
        <dbReference type="ARBA" id="ARBA00023136"/>
    </source>
</evidence>
<dbReference type="InterPro" id="IPR011701">
    <property type="entry name" value="MFS"/>
</dbReference>
<dbReference type="SUPFAM" id="SSF103473">
    <property type="entry name" value="MFS general substrate transporter"/>
    <property type="match status" value="1"/>
</dbReference>
<keyword evidence="7 8" id="KW-0472">Membrane</keyword>
<dbReference type="GO" id="GO:0005886">
    <property type="term" value="C:plasma membrane"/>
    <property type="evidence" value="ECO:0007669"/>
    <property type="project" value="UniProtKB-SubCell"/>
</dbReference>
<evidence type="ECO:0000313" key="11">
    <source>
        <dbReference type="Proteomes" id="UP000276526"/>
    </source>
</evidence>
<keyword evidence="5 8" id="KW-0812">Transmembrane</keyword>
<evidence type="ECO:0000256" key="8">
    <source>
        <dbReference type="SAM" id="Phobius"/>
    </source>
</evidence>
<feature type="transmembrane region" description="Helical" evidence="8">
    <location>
        <begin position="311"/>
        <end position="332"/>
    </location>
</feature>
<dbReference type="Gene3D" id="1.20.1250.20">
    <property type="entry name" value="MFS general substrate transporter like domains"/>
    <property type="match status" value="1"/>
</dbReference>
<reference evidence="10 11" key="1">
    <citation type="submission" date="2018-01" db="EMBL/GenBank/DDBJ databases">
        <title>Twenty Corynebacterium bovis Genomes.</title>
        <authorList>
            <person name="Gulvik C.A."/>
        </authorList>
    </citation>
    <scope>NUCLEOTIDE SEQUENCE [LARGE SCALE GENOMIC DNA]</scope>
    <source>
        <strain evidence="10 11">F6900</strain>
    </source>
</reference>
<dbReference type="InterPro" id="IPR036259">
    <property type="entry name" value="MFS_trans_sf"/>
</dbReference>
<comment type="caution">
    <text evidence="10">The sequence shown here is derived from an EMBL/GenBank/DDBJ whole genome shotgun (WGS) entry which is preliminary data.</text>
</comment>
<keyword evidence="3" id="KW-0813">Transport</keyword>
<dbReference type="Proteomes" id="UP000276526">
    <property type="component" value="Unassembled WGS sequence"/>
</dbReference>
<gene>
    <name evidence="10" type="ORF">CXF48_05380</name>
</gene>
<dbReference type="GO" id="GO:0022857">
    <property type="term" value="F:transmembrane transporter activity"/>
    <property type="evidence" value="ECO:0007669"/>
    <property type="project" value="InterPro"/>
</dbReference>
<evidence type="ECO:0000256" key="4">
    <source>
        <dbReference type="ARBA" id="ARBA00022475"/>
    </source>
</evidence>
<dbReference type="RefSeq" id="WP_125173686.1">
    <property type="nucleotide sequence ID" value="NZ_JAPJOD010000196.1"/>
</dbReference>
<evidence type="ECO:0000256" key="1">
    <source>
        <dbReference type="ARBA" id="ARBA00004651"/>
    </source>
</evidence>
<feature type="transmembrane region" description="Helical" evidence="8">
    <location>
        <begin position="256"/>
        <end position="275"/>
    </location>
</feature>
<feature type="transmembrane region" description="Helical" evidence="8">
    <location>
        <begin position="173"/>
        <end position="193"/>
    </location>
</feature>